<organism evidence="2 3">
    <name type="scientific">Subtercola lobariae</name>
    <dbReference type="NCBI Taxonomy" id="1588641"/>
    <lineage>
        <taxon>Bacteria</taxon>
        <taxon>Bacillati</taxon>
        <taxon>Actinomycetota</taxon>
        <taxon>Actinomycetes</taxon>
        <taxon>Micrococcales</taxon>
        <taxon>Microbacteriaceae</taxon>
        <taxon>Subtercola</taxon>
    </lineage>
</organism>
<name>A0A917EVH2_9MICO</name>
<protein>
    <recommendedName>
        <fullName evidence="1">Helix-turn-helix domain-containing protein</fullName>
    </recommendedName>
</protein>
<reference evidence="2 3" key="1">
    <citation type="journal article" date="2014" name="Int. J. Syst. Evol. Microbiol.">
        <title>Complete genome sequence of Corynebacterium casei LMG S-19264T (=DSM 44701T), isolated from a smear-ripened cheese.</title>
        <authorList>
            <consortium name="US DOE Joint Genome Institute (JGI-PGF)"/>
            <person name="Walter F."/>
            <person name="Albersmeier A."/>
            <person name="Kalinowski J."/>
            <person name="Ruckert C."/>
        </authorList>
    </citation>
    <scope>NUCLEOTIDE SEQUENCE [LARGE SCALE GENOMIC DNA]</scope>
    <source>
        <strain evidence="2 3">CGMCC 1.12976</strain>
    </source>
</reference>
<dbReference type="AlphaFoldDB" id="A0A917EVH2"/>
<dbReference type="InterPro" id="IPR041657">
    <property type="entry name" value="HTH_17"/>
</dbReference>
<dbReference type="Pfam" id="PF12728">
    <property type="entry name" value="HTH_17"/>
    <property type="match status" value="1"/>
</dbReference>
<evidence type="ECO:0000313" key="2">
    <source>
        <dbReference type="EMBL" id="GGF11382.1"/>
    </source>
</evidence>
<accession>A0A917EVH2</accession>
<keyword evidence="3" id="KW-1185">Reference proteome</keyword>
<proteinExistence type="predicted"/>
<evidence type="ECO:0000259" key="1">
    <source>
        <dbReference type="Pfam" id="PF12728"/>
    </source>
</evidence>
<dbReference type="GO" id="GO:0003677">
    <property type="term" value="F:DNA binding"/>
    <property type="evidence" value="ECO:0007669"/>
    <property type="project" value="InterPro"/>
</dbReference>
<dbReference type="EMBL" id="BMGP01000001">
    <property type="protein sequence ID" value="GGF11382.1"/>
    <property type="molecule type" value="Genomic_DNA"/>
</dbReference>
<sequence>MHVSQRRGCDVSEESSRLVAALLRPDGSVVVPPRLAGWLVRVAVADLNGMRQSGRGGGLQNDVILLLEALQKATDFAESDDGSPSGTPDERANRLDIEPISWLTVNEVADAYGCTARAVRKQISSGRLIASKAGRDWRISSTDFDSYRFTRGKL</sequence>
<comment type="caution">
    <text evidence="2">The sequence shown here is derived from an EMBL/GenBank/DDBJ whole genome shotgun (WGS) entry which is preliminary data.</text>
</comment>
<dbReference type="InterPro" id="IPR010093">
    <property type="entry name" value="SinI_DNA-bd"/>
</dbReference>
<gene>
    <name evidence="2" type="ORF">GCM10011399_01520</name>
</gene>
<dbReference type="Proteomes" id="UP000598775">
    <property type="component" value="Unassembled WGS sequence"/>
</dbReference>
<feature type="domain" description="Helix-turn-helix" evidence="1">
    <location>
        <begin position="102"/>
        <end position="147"/>
    </location>
</feature>
<evidence type="ECO:0000313" key="3">
    <source>
        <dbReference type="Proteomes" id="UP000598775"/>
    </source>
</evidence>
<dbReference type="NCBIfam" id="TIGR01764">
    <property type="entry name" value="excise"/>
    <property type="match status" value="1"/>
</dbReference>